<dbReference type="OrthoDB" id="9991252at2"/>
<sequence length="86" mass="9641">MAAELFVATLETSGFRFMTAGSSEQEARDVMKAAWHAHRTQTGATWTFDDLADDVNVVAMRPWTALRDGSPMNLGSVTYFRKARRQ</sequence>
<dbReference type="RefSeq" id="WP_086681480.1">
    <property type="nucleotide sequence ID" value="NZ_FNUJ01000007.1"/>
</dbReference>
<organism evidence="1 2">
    <name type="scientific">Amycolatopsis pretoriensis</name>
    <dbReference type="NCBI Taxonomy" id="218821"/>
    <lineage>
        <taxon>Bacteria</taxon>
        <taxon>Bacillati</taxon>
        <taxon>Actinomycetota</taxon>
        <taxon>Actinomycetes</taxon>
        <taxon>Pseudonocardiales</taxon>
        <taxon>Pseudonocardiaceae</taxon>
        <taxon>Amycolatopsis</taxon>
    </lineage>
</organism>
<accession>A0A1H5R7F7</accession>
<name>A0A1H5R7F7_9PSEU</name>
<protein>
    <submittedName>
        <fullName evidence="1">Uncharacterized protein</fullName>
    </submittedName>
</protein>
<reference evidence="2" key="1">
    <citation type="submission" date="2016-10" db="EMBL/GenBank/DDBJ databases">
        <authorList>
            <person name="Varghese N."/>
            <person name="Submissions S."/>
        </authorList>
    </citation>
    <scope>NUCLEOTIDE SEQUENCE [LARGE SCALE GENOMIC DNA]</scope>
    <source>
        <strain evidence="2">DSM 44654</strain>
    </source>
</reference>
<dbReference type="STRING" id="218821.SAMN05421837_107313"/>
<gene>
    <name evidence="1" type="ORF">SAMN05421837_107313</name>
</gene>
<dbReference type="Proteomes" id="UP000198878">
    <property type="component" value="Unassembled WGS sequence"/>
</dbReference>
<dbReference type="AlphaFoldDB" id="A0A1H5R7F7"/>
<keyword evidence="2" id="KW-1185">Reference proteome</keyword>
<evidence type="ECO:0000313" key="1">
    <source>
        <dbReference type="EMBL" id="SEF34305.1"/>
    </source>
</evidence>
<proteinExistence type="predicted"/>
<evidence type="ECO:0000313" key="2">
    <source>
        <dbReference type="Proteomes" id="UP000198878"/>
    </source>
</evidence>
<dbReference type="EMBL" id="FNUJ01000007">
    <property type="protein sequence ID" value="SEF34305.1"/>
    <property type="molecule type" value="Genomic_DNA"/>
</dbReference>